<dbReference type="PANTHER" id="PTHR30292">
    <property type="entry name" value="UNCHARACTERIZED PROTEIN YBGL-RELATED"/>
    <property type="match status" value="1"/>
</dbReference>
<dbReference type="EMBL" id="JAHOPB010000002">
    <property type="protein sequence ID" value="MBU8875855.1"/>
    <property type="molecule type" value="Genomic_DNA"/>
</dbReference>
<comment type="catalytic activity">
    <reaction evidence="1">
        <text>5-oxo-L-proline + ATP + 2 H2O = L-glutamate + ADP + phosphate + H(+)</text>
        <dbReference type="Rhea" id="RHEA:10348"/>
        <dbReference type="ChEBI" id="CHEBI:15377"/>
        <dbReference type="ChEBI" id="CHEBI:15378"/>
        <dbReference type="ChEBI" id="CHEBI:29985"/>
        <dbReference type="ChEBI" id="CHEBI:30616"/>
        <dbReference type="ChEBI" id="CHEBI:43474"/>
        <dbReference type="ChEBI" id="CHEBI:58402"/>
        <dbReference type="ChEBI" id="CHEBI:456216"/>
        <dbReference type="EC" id="3.5.2.9"/>
    </reaction>
</comment>
<dbReference type="RefSeq" id="WP_216964215.1">
    <property type="nucleotide sequence ID" value="NZ_JAHOPB010000002.1"/>
</dbReference>
<keyword evidence="1" id="KW-0378">Hydrolase</keyword>
<dbReference type="NCBIfam" id="NF003816">
    <property type="entry name" value="PRK05406.1-5"/>
    <property type="match status" value="1"/>
</dbReference>
<dbReference type="Proteomes" id="UP000727907">
    <property type="component" value="Unassembled WGS sequence"/>
</dbReference>
<keyword evidence="3" id="KW-1185">Reference proteome</keyword>
<proteinExistence type="inferred from homology"/>
<accession>A0ABS6IPB8</accession>
<comment type="function">
    <text evidence="1">Catalyzes the cleavage of 5-oxoproline to form L-glutamate coupled to the hydrolysis of ATP to ADP and inorganic phosphate.</text>
</comment>
<gene>
    <name evidence="1" type="primary">pxpA</name>
    <name evidence="2" type="ORF">KQ910_18930</name>
</gene>
<comment type="subunit">
    <text evidence="1">Forms a complex composed of PxpA, PxpB and PxpC.</text>
</comment>
<keyword evidence="1" id="KW-0547">Nucleotide-binding</keyword>
<dbReference type="InterPro" id="IPR005501">
    <property type="entry name" value="LamB/YcsF/PxpA-like"/>
</dbReference>
<dbReference type="NCBIfam" id="NF003814">
    <property type="entry name" value="PRK05406.1-3"/>
    <property type="match status" value="1"/>
</dbReference>
<sequence length="265" mass="28367">MAAATNAGHVNINSDLGESFGPWVMGNDTEVLKIVTSANVACGFHASDPVVMMDTVKLCAQNGVSIGAHPGFADLQGFGRRVINLTIKELEANIAYQIGALQAIAALHGMKVTHMKPHGMMANMSAESPEMSEAIARATRAVDRDLIFLAQANTEQGKAARKHGLRVAEEVFADRTYTDAGFLTPRKEANSMIKDPAKAVEHVRRMIDEQAIYSTSGKRIPCQVDSICVHGDGPTAVTVSKAVREGLEAAGIRIVPLPEMPSLRH</sequence>
<dbReference type="CDD" id="cd10787">
    <property type="entry name" value="LamB_YcsF_like"/>
    <property type="match status" value="1"/>
</dbReference>
<name>A0ABS6IPB8_9HYPH</name>
<comment type="similarity">
    <text evidence="1">Belongs to the LamB/PxpA family.</text>
</comment>
<organism evidence="2 3">
    <name type="scientific">Reyranella humidisoli</name>
    <dbReference type="NCBI Taxonomy" id="2849149"/>
    <lineage>
        <taxon>Bacteria</taxon>
        <taxon>Pseudomonadati</taxon>
        <taxon>Pseudomonadota</taxon>
        <taxon>Alphaproteobacteria</taxon>
        <taxon>Hyphomicrobiales</taxon>
        <taxon>Reyranellaceae</taxon>
        <taxon>Reyranella</taxon>
    </lineage>
</organism>
<evidence type="ECO:0000313" key="3">
    <source>
        <dbReference type="Proteomes" id="UP000727907"/>
    </source>
</evidence>
<comment type="caution">
    <text evidence="2">The sequence shown here is derived from an EMBL/GenBank/DDBJ whole genome shotgun (WGS) entry which is preliminary data.</text>
</comment>
<reference evidence="2 3" key="1">
    <citation type="submission" date="2021-06" db="EMBL/GenBank/DDBJ databases">
        <authorList>
            <person name="Lee D.H."/>
        </authorList>
    </citation>
    <scope>NUCLEOTIDE SEQUENCE [LARGE SCALE GENOMIC DNA]</scope>
    <source>
        <strain evidence="2 3">MMS21-HV4-11</strain>
    </source>
</reference>
<dbReference type="PANTHER" id="PTHR30292:SF0">
    <property type="entry name" value="5-OXOPROLINASE SUBUNIT A"/>
    <property type="match status" value="1"/>
</dbReference>
<evidence type="ECO:0000313" key="2">
    <source>
        <dbReference type="EMBL" id="MBU8875855.1"/>
    </source>
</evidence>
<dbReference type="EC" id="3.5.2.9" evidence="1"/>
<keyword evidence="1" id="KW-0067">ATP-binding</keyword>
<protein>
    <recommendedName>
        <fullName evidence="1">5-oxoprolinase subunit A</fullName>
        <shortName evidence="1">5-OPase subunit A</shortName>
        <ecNumber evidence="1">3.5.2.9</ecNumber>
    </recommendedName>
    <alternativeName>
        <fullName evidence="1">5-oxoprolinase (ATP-hydrolyzing) subunit A</fullName>
    </alternativeName>
</protein>
<dbReference type="HAMAP" id="MF_00691">
    <property type="entry name" value="PxpA"/>
    <property type="match status" value="1"/>
</dbReference>
<evidence type="ECO:0000256" key="1">
    <source>
        <dbReference type="HAMAP-Rule" id="MF_00691"/>
    </source>
</evidence>
<dbReference type="Pfam" id="PF03746">
    <property type="entry name" value="LamB_YcsF"/>
    <property type="match status" value="1"/>
</dbReference>